<sequence length="199" mass="22805">MASTSHQNSFKAQNDPIVTFRDRSVILERINWDYKNFSTVAGTNKKPFNITFTRRCPDSWLRFRDSCYFIEKTKMEFSDAEISCYEKGATLFVANSLEEFDVVMRSAALNFWSWTGLVQFNAMSQPKWLSYGGVEPARLKWLVSPYTPASNGRTAASECAAYYNSEVKIASYNYFYPCNLQFGSICERNATLINVSLPQ</sequence>
<dbReference type="Pfam" id="PF00059">
    <property type="entry name" value="Lectin_C"/>
    <property type="match status" value="1"/>
</dbReference>
<evidence type="ECO:0000259" key="3">
    <source>
        <dbReference type="PROSITE" id="PS50041"/>
    </source>
</evidence>
<name>A0A368GDE2_ANCCA</name>
<evidence type="ECO:0000313" key="5">
    <source>
        <dbReference type="Proteomes" id="UP000252519"/>
    </source>
</evidence>
<dbReference type="Proteomes" id="UP000252519">
    <property type="component" value="Unassembled WGS sequence"/>
</dbReference>
<dbReference type="EMBL" id="JOJR01000243">
    <property type="protein sequence ID" value="RCN41279.1"/>
    <property type="molecule type" value="Genomic_DNA"/>
</dbReference>
<evidence type="ECO:0000313" key="4">
    <source>
        <dbReference type="EMBL" id="RCN41279.1"/>
    </source>
</evidence>
<gene>
    <name evidence="4" type="ORF">ANCCAN_12790</name>
</gene>
<dbReference type="PANTHER" id="PTHR46784">
    <property type="entry name" value="KILLER CELL LECTIN-LIKE RECEPTOR SUBFAMILY B MEMBER 1"/>
    <property type="match status" value="1"/>
</dbReference>
<dbReference type="SUPFAM" id="SSF56436">
    <property type="entry name" value="C-type lectin-like"/>
    <property type="match status" value="1"/>
</dbReference>
<accession>A0A368GDE2</accession>
<keyword evidence="1" id="KW-1133">Transmembrane helix</keyword>
<evidence type="ECO:0000256" key="1">
    <source>
        <dbReference type="ARBA" id="ARBA00022989"/>
    </source>
</evidence>
<dbReference type="GO" id="GO:0038023">
    <property type="term" value="F:signaling receptor activity"/>
    <property type="evidence" value="ECO:0007669"/>
    <property type="project" value="TreeGrafter"/>
</dbReference>
<proteinExistence type="predicted"/>
<dbReference type="InterPro" id="IPR016187">
    <property type="entry name" value="CTDL_fold"/>
</dbReference>
<evidence type="ECO:0000256" key="2">
    <source>
        <dbReference type="ARBA" id="ARBA00023157"/>
    </source>
</evidence>
<dbReference type="Gene3D" id="3.10.100.10">
    <property type="entry name" value="Mannose-Binding Protein A, subunit A"/>
    <property type="match status" value="1"/>
</dbReference>
<dbReference type="AlphaFoldDB" id="A0A368GDE2"/>
<dbReference type="InterPro" id="IPR051527">
    <property type="entry name" value="KLR_subfamily_B"/>
</dbReference>
<dbReference type="STRING" id="29170.A0A368GDE2"/>
<dbReference type="InterPro" id="IPR001304">
    <property type="entry name" value="C-type_lectin-like"/>
</dbReference>
<dbReference type="OrthoDB" id="6133475at2759"/>
<keyword evidence="1" id="KW-0472">Membrane</keyword>
<feature type="domain" description="C-type lectin" evidence="3">
    <location>
        <begin position="63"/>
        <end position="187"/>
    </location>
</feature>
<dbReference type="SMART" id="SM00034">
    <property type="entry name" value="CLECT"/>
    <property type="match status" value="1"/>
</dbReference>
<dbReference type="PROSITE" id="PS50041">
    <property type="entry name" value="C_TYPE_LECTIN_2"/>
    <property type="match status" value="1"/>
</dbReference>
<keyword evidence="2" id="KW-1015">Disulfide bond</keyword>
<dbReference type="PANTHER" id="PTHR46784:SF1">
    <property type="entry name" value="KILLER CELL LECTIN-LIKE RECEPTOR SUBFAMILY B MEMBER 1"/>
    <property type="match status" value="1"/>
</dbReference>
<comment type="caution">
    <text evidence="4">The sequence shown here is derived from an EMBL/GenBank/DDBJ whole genome shotgun (WGS) entry which is preliminary data.</text>
</comment>
<organism evidence="4 5">
    <name type="scientific">Ancylostoma caninum</name>
    <name type="common">Dog hookworm</name>
    <dbReference type="NCBI Taxonomy" id="29170"/>
    <lineage>
        <taxon>Eukaryota</taxon>
        <taxon>Metazoa</taxon>
        <taxon>Ecdysozoa</taxon>
        <taxon>Nematoda</taxon>
        <taxon>Chromadorea</taxon>
        <taxon>Rhabditida</taxon>
        <taxon>Rhabditina</taxon>
        <taxon>Rhabditomorpha</taxon>
        <taxon>Strongyloidea</taxon>
        <taxon>Ancylostomatidae</taxon>
        <taxon>Ancylostomatinae</taxon>
        <taxon>Ancylostoma</taxon>
    </lineage>
</organism>
<dbReference type="InterPro" id="IPR016186">
    <property type="entry name" value="C-type_lectin-like/link_sf"/>
</dbReference>
<dbReference type="GO" id="GO:0005886">
    <property type="term" value="C:plasma membrane"/>
    <property type="evidence" value="ECO:0007669"/>
    <property type="project" value="TreeGrafter"/>
</dbReference>
<keyword evidence="5" id="KW-1185">Reference proteome</keyword>
<dbReference type="GO" id="GO:0009986">
    <property type="term" value="C:cell surface"/>
    <property type="evidence" value="ECO:0007669"/>
    <property type="project" value="TreeGrafter"/>
</dbReference>
<keyword evidence="1" id="KW-0812">Transmembrane</keyword>
<reference evidence="4 5" key="1">
    <citation type="submission" date="2014-10" db="EMBL/GenBank/DDBJ databases">
        <title>Draft genome of the hookworm Ancylostoma caninum.</title>
        <authorList>
            <person name="Mitreva M."/>
        </authorList>
    </citation>
    <scope>NUCLEOTIDE SEQUENCE [LARGE SCALE GENOMIC DNA]</scope>
    <source>
        <strain evidence="4 5">Baltimore</strain>
    </source>
</reference>
<protein>
    <submittedName>
        <fullName evidence="4">Lectin C-type domain protein</fullName>
    </submittedName>
</protein>